<dbReference type="InterPro" id="IPR013805">
    <property type="entry name" value="GrpE_CC"/>
</dbReference>
<dbReference type="InterPro" id="IPR000740">
    <property type="entry name" value="GrpE"/>
</dbReference>
<comment type="similarity">
    <text evidence="2 10 12">Belongs to the GrpE family.</text>
</comment>
<comment type="function">
    <text evidence="7 10 11">Participates actively in the response to hyperosmotic and heat shock by preventing the aggregation of stress-denatured proteins, in association with DnaK and GrpE. It is the nucleotide exchange factor for DnaK and may function as a thermosensor. Unfolded proteins bind initially to DnaJ; upon interaction with the DnaJ-bound protein, DnaK hydrolyzes its bound ATP, resulting in the formation of a stable complex. GrpE releases ADP from DnaK; ATP binding to DnaK triggers the release of the substrate protein, thus completing the reaction cycle. Several rounds of ATP-dependent interactions between DnaJ, DnaK and GrpE are required for fully efficient folding.</text>
</comment>
<dbReference type="GO" id="GO:0051082">
    <property type="term" value="F:unfolded protein binding"/>
    <property type="evidence" value="ECO:0007669"/>
    <property type="project" value="TreeGrafter"/>
</dbReference>
<evidence type="ECO:0000313" key="15">
    <source>
        <dbReference type="EMBL" id="OYD07651.1"/>
    </source>
</evidence>
<dbReference type="PROSITE" id="PS01071">
    <property type="entry name" value="GRPE"/>
    <property type="match status" value="1"/>
</dbReference>
<comment type="subcellular location">
    <subcellularLocation>
        <location evidence="1 10">Cytoplasm</location>
    </subcellularLocation>
</comment>
<keyword evidence="16" id="KW-1185">Reference proteome</keyword>
<evidence type="ECO:0000256" key="14">
    <source>
        <dbReference type="SAM" id="MobiDB-lite"/>
    </source>
</evidence>
<feature type="compositionally biased region" description="Basic and acidic residues" evidence="14">
    <location>
        <begin position="1"/>
        <end position="45"/>
    </location>
</feature>
<evidence type="ECO:0000256" key="4">
    <source>
        <dbReference type="ARBA" id="ARBA00022490"/>
    </source>
</evidence>
<dbReference type="GO" id="GO:0042803">
    <property type="term" value="F:protein homodimerization activity"/>
    <property type="evidence" value="ECO:0007669"/>
    <property type="project" value="InterPro"/>
</dbReference>
<evidence type="ECO:0000256" key="6">
    <source>
        <dbReference type="ARBA" id="ARBA00023186"/>
    </source>
</evidence>
<name>A0A235B5Z7_9BACL</name>
<dbReference type="SUPFAM" id="SSF51064">
    <property type="entry name" value="Head domain of nucleotide exchange factor GrpE"/>
    <property type="match status" value="1"/>
</dbReference>
<dbReference type="SUPFAM" id="SSF58014">
    <property type="entry name" value="Coiled-coil domain of nucleotide exchange factor GrpE"/>
    <property type="match status" value="1"/>
</dbReference>
<dbReference type="NCBIfam" id="NF010738">
    <property type="entry name" value="PRK14140.1"/>
    <property type="match status" value="1"/>
</dbReference>
<dbReference type="Gene3D" id="2.30.22.10">
    <property type="entry name" value="Head domain of nucleotide exchange factor GrpE"/>
    <property type="match status" value="1"/>
</dbReference>
<dbReference type="GO" id="GO:0006457">
    <property type="term" value="P:protein folding"/>
    <property type="evidence" value="ECO:0007669"/>
    <property type="project" value="InterPro"/>
</dbReference>
<dbReference type="OrthoDB" id="9812586at2"/>
<dbReference type="Pfam" id="PF01025">
    <property type="entry name" value="GrpE"/>
    <property type="match status" value="1"/>
</dbReference>
<evidence type="ECO:0000256" key="11">
    <source>
        <dbReference type="RuleBase" id="RU000639"/>
    </source>
</evidence>
<keyword evidence="6 10" id="KW-0143">Chaperone</keyword>
<evidence type="ECO:0000256" key="2">
    <source>
        <dbReference type="ARBA" id="ARBA00009054"/>
    </source>
</evidence>
<dbReference type="GO" id="GO:0000774">
    <property type="term" value="F:adenyl-nucleotide exchange factor activity"/>
    <property type="evidence" value="ECO:0007669"/>
    <property type="project" value="InterPro"/>
</dbReference>
<evidence type="ECO:0000256" key="3">
    <source>
        <dbReference type="ARBA" id="ARBA00011738"/>
    </source>
</evidence>
<proteinExistence type="inferred from homology"/>
<comment type="subunit">
    <text evidence="3 10">Homodimer.</text>
</comment>
<dbReference type="PANTHER" id="PTHR21237">
    <property type="entry name" value="GRPE PROTEIN"/>
    <property type="match status" value="1"/>
</dbReference>
<comment type="caution">
    <text evidence="15">The sequence shown here is derived from an EMBL/GenBank/DDBJ whole genome shotgun (WGS) entry which is preliminary data.</text>
</comment>
<dbReference type="AlphaFoldDB" id="A0A235B5Z7"/>
<sequence>MTSKDSKETSANKRPITARELRKAKEAEERAKEQAEKKAATEEGALHNAEPAAPEQPEAQQQESPKREDPGDSPAEEAAVYPREEELLREVEQWKQKAEENNDLLLKARADLENFRRRARKDKEETAKYAAVSLVESLLPVLDNLERALAAGGEGDDSEALYQGVDMVYRQLLQALTDQGLSEIKAEGEPFNPHEHNAVMEEENDEVESGIVIQELQKGYRFKERVIRPSMVKVSS</sequence>
<dbReference type="CDD" id="cd00446">
    <property type="entry name" value="GrpE"/>
    <property type="match status" value="1"/>
</dbReference>
<evidence type="ECO:0000256" key="8">
    <source>
        <dbReference type="ARBA" id="ARBA00072274"/>
    </source>
</evidence>
<evidence type="ECO:0000256" key="12">
    <source>
        <dbReference type="RuleBase" id="RU004478"/>
    </source>
</evidence>
<evidence type="ECO:0000256" key="10">
    <source>
        <dbReference type="HAMAP-Rule" id="MF_01151"/>
    </source>
</evidence>
<dbReference type="GO" id="GO:0051087">
    <property type="term" value="F:protein-folding chaperone binding"/>
    <property type="evidence" value="ECO:0007669"/>
    <property type="project" value="InterPro"/>
</dbReference>
<evidence type="ECO:0000313" key="16">
    <source>
        <dbReference type="Proteomes" id="UP000215459"/>
    </source>
</evidence>
<protein>
    <recommendedName>
        <fullName evidence="8 10">Protein GrpE</fullName>
    </recommendedName>
    <alternativeName>
        <fullName evidence="9 10">HSP-70 cofactor</fullName>
    </alternativeName>
</protein>
<feature type="coiled-coil region" evidence="13">
    <location>
        <begin position="84"/>
        <end position="125"/>
    </location>
</feature>
<dbReference type="EMBL" id="NOWF01000005">
    <property type="protein sequence ID" value="OYD07651.1"/>
    <property type="molecule type" value="Genomic_DNA"/>
</dbReference>
<dbReference type="PANTHER" id="PTHR21237:SF23">
    <property type="entry name" value="GRPE PROTEIN HOMOLOG, MITOCHONDRIAL"/>
    <property type="match status" value="1"/>
</dbReference>
<dbReference type="InterPro" id="IPR009012">
    <property type="entry name" value="GrpE_head"/>
</dbReference>
<accession>A0A235B5Z7</accession>
<dbReference type="Gene3D" id="3.90.20.20">
    <property type="match status" value="1"/>
</dbReference>
<organism evidence="15 16">
    <name type="scientific">Paludifilum halophilum</name>
    <dbReference type="NCBI Taxonomy" id="1642702"/>
    <lineage>
        <taxon>Bacteria</taxon>
        <taxon>Bacillati</taxon>
        <taxon>Bacillota</taxon>
        <taxon>Bacilli</taxon>
        <taxon>Bacillales</taxon>
        <taxon>Thermoactinomycetaceae</taxon>
        <taxon>Paludifilum</taxon>
    </lineage>
</organism>
<evidence type="ECO:0000256" key="9">
    <source>
        <dbReference type="ARBA" id="ARBA00076414"/>
    </source>
</evidence>
<keyword evidence="13" id="KW-0175">Coiled coil</keyword>
<gene>
    <name evidence="10" type="primary">grpE</name>
    <name evidence="15" type="ORF">CHM34_09220</name>
</gene>
<feature type="compositionally biased region" description="Low complexity" evidence="14">
    <location>
        <begin position="49"/>
        <end position="63"/>
    </location>
</feature>
<evidence type="ECO:0000256" key="13">
    <source>
        <dbReference type="SAM" id="Coils"/>
    </source>
</evidence>
<dbReference type="GO" id="GO:0005737">
    <property type="term" value="C:cytoplasm"/>
    <property type="evidence" value="ECO:0007669"/>
    <property type="project" value="UniProtKB-SubCell"/>
</dbReference>
<reference evidence="15 16" key="1">
    <citation type="submission" date="2017-07" db="EMBL/GenBank/DDBJ databases">
        <title>The genome sequence of Paludifilum halophilum highlights mechanisms for microbial adaptation to high salt environemnts.</title>
        <authorList>
            <person name="Belbahri L."/>
        </authorList>
    </citation>
    <scope>NUCLEOTIDE SEQUENCE [LARGE SCALE GENOMIC DNA]</scope>
    <source>
        <strain evidence="15 16">DSM 102817</strain>
    </source>
</reference>
<dbReference type="PRINTS" id="PR00773">
    <property type="entry name" value="GRPEPROTEIN"/>
</dbReference>
<feature type="region of interest" description="Disordered" evidence="14">
    <location>
        <begin position="1"/>
        <end position="84"/>
    </location>
</feature>
<dbReference type="FunFam" id="2.30.22.10:FF:000001">
    <property type="entry name" value="Protein GrpE"/>
    <property type="match status" value="1"/>
</dbReference>
<dbReference type="RefSeq" id="WP_094264322.1">
    <property type="nucleotide sequence ID" value="NZ_NOWF01000005.1"/>
</dbReference>
<keyword evidence="4 10" id="KW-0963">Cytoplasm</keyword>
<dbReference type="HAMAP" id="MF_01151">
    <property type="entry name" value="GrpE"/>
    <property type="match status" value="1"/>
</dbReference>
<evidence type="ECO:0000256" key="5">
    <source>
        <dbReference type="ARBA" id="ARBA00023016"/>
    </source>
</evidence>
<keyword evidence="5 10" id="KW-0346">Stress response</keyword>
<evidence type="ECO:0000256" key="7">
    <source>
        <dbReference type="ARBA" id="ARBA00053401"/>
    </source>
</evidence>
<evidence type="ECO:0000256" key="1">
    <source>
        <dbReference type="ARBA" id="ARBA00004496"/>
    </source>
</evidence>
<dbReference type="Proteomes" id="UP000215459">
    <property type="component" value="Unassembled WGS sequence"/>
</dbReference>